<dbReference type="Proteomes" id="UP001183420">
    <property type="component" value="Unassembled WGS sequence"/>
</dbReference>
<protein>
    <submittedName>
        <fullName evidence="3">PH domain-containing protein</fullName>
    </submittedName>
</protein>
<dbReference type="EMBL" id="JAVREM010000060">
    <property type="protein sequence ID" value="MDT0322332.1"/>
    <property type="molecule type" value="Genomic_DNA"/>
</dbReference>
<proteinExistence type="predicted"/>
<dbReference type="InterPro" id="IPR019692">
    <property type="entry name" value="CFP-6_PH"/>
</dbReference>
<feature type="transmembrane region" description="Helical" evidence="1">
    <location>
        <begin position="300"/>
        <end position="320"/>
    </location>
</feature>
<name>A0ABU2LYV8_9ACTN</name>
<feature type="transmembrane region" description="Helical" evidence="1">
    <location>
        <begin position="367"/>
        <end position="386"/>
    </location>
</feature>
<accession>A0ABU2LYV8</accession>
<feature type="transmembrane region" description="Helical" evidence="1">
    <location>
        <begin position="44"/>
        <end position="63"/>
    </location>
</feature>
<keyword evidence="1" id="KW-1133">Transmembrane helix</keyword>
<organism evidence="3 4">
    <name type="scientific">Streptomyces millisiae</name>
    <dbReference type="NCBI Taxonomy" id="3075542"/>
    <lineage>
        <taxon>Bacteria</taxon>
        <taxon>Bacillati</taxon>
        <taxon>Actinomycetota</taxon>
        <taxon>Actinomycetes</taxon>
        <taxon>Kitasatosporales</taxon>
        <taxon>Streptomycetaceae</taxon>
        <taxon>Streptomyces</taxon>
    </lineage>
</organism>
<evidence type="ECO:0000313" key="4">
    <source>
        <dbReference type="Proteomes" id="UP001183420"/>
    </source>
</evidence>
<keyword evidence="1" id="KW-0472">Membrane</keyword>
<evidence type="ECO:0000313" key="3">
    <source>
        <dbReference type="EMBL" id="MDT0322332.1"/>
    </source>
</evidence>
<reference evidence="4" key="1">
    <citation type="submission" date="2023-07" db="EMBL/GenBank/DDBJ databases">
        <title>30 novel species of actinomycetes from the DSMZ collection.</title>
        <authorList>
            <person name="Nouioui I."/>
        </authorList>
    </citation>
    <scope>NUCLEOTIDE SEQUENCE [LARGE SCALE GENOMIC DNA]</scope>
    <source>
        <strain evidence="4">DSM 44918</strain>
    </source>
</reference>
<comment type="caution">
    <text evidence="3">The sequence shown here is derived from an EMBL/GenBank/DDBJ whole genome shotgun (WGS) entry which is preliminary data.</text>
</comment>
<keyword evidence="1" id="KW-0812">Transmembrane</keyword>
<sequence>MNNVGEMHFRADRRPALWTLTGVGAAGVALAAVAVVFWGELLPLWLTAGFFFAVLGVSGPYGLSARVSADAYGLRSRVLVRRRSVAWADVADLRVRVTDTHKYGQYHRVSVLTRHGREWRLPLPYRNGAADDGRFDADVAALRALHRGYGAPESDHLVVVSNRTAGGGRRLVPLVLTVLLLAGAVGTALLAPHLGSERREWRSATPCAADTPTGERDGCRTTLPAVIAETDMAPSNRPRQSSWLYLVDGRPLERVEVSAEAAEAFRPGDAVELTLWRGQVREVVGERHTWREHVPGAGDAAVASAALALAAGYPAARLVLLRRWRRLPDDEVLPSALPFAGALLGTALWLLPLCYLRPTAPLGSAETAAWAAAGSLVTVGLLRWAWRATRVRAPQAVAPEAPAVADEDVFVSARFLEHTDYNPHGFGTHVVIGGGPPAVTPHPGPGRFAARPIPTGRLRLREVRRARGADGETVPRSWHVAEFDDAGTPVRLAAAPDDLARVVRLVDPAGAAAAYARPRPASAAGRNA</sequence>
<feature type="domain" description="Low molecular weight protein antigen 6 PH" evidence="2">
    <location>
        <begin position="65"/>
        <end position="121"/>
    </location>
</feature>
<evidence type="ECO:0000259" key="2">
    <source>
        <dbReference type="Pfam" id="PF10756"/>
    </source>
</evidence>
<evidence type="ECO:0000256" key="1">
    <source>
        <dbReference type="SAM" id="Phobius"/>
    </source>
</evidence>
<keyword evidence="4" id="KW-1185">Reference proteome</keyword>
<dbReference type="RefSeq" id="WP_311602889.1">
    <property type="nucleotide sequence ID" value="NZ_JAVREM010000060.1"/>
</dbReference>
<gene>
    <name evidence="3" type="ORF">RNC47_28815</name>
</gene>
<feature type="transmembrane region" description="Helical" evidence="1">
    <location>
        <begin position="16"/>
        <end position="38"/>
    </location>
</feature>
<feature type="transmembrane region" description="Helical" evidence="1">
    <location>
        <begin position="332"/>
        <end position="355"/>
    </location>
</feature>
<dbReference type="Pfam" id="PF10756">
    <property type="entry name" value="bPH_6"/>
    <property type="match status" value="1"/>
</dbReference>
<feature type="transmembrane region" description="Helical" evidence="1">
    <location>
        <begin position="171"/>
        <end position="191"/>
    </location>
</feature>